<gene>
    <name evidence="2" type="ORF">BEN49_01735</name>
</gene>
<proteinExistence type="predicted"/>
<evidence type="ECO:0000313" key="3">
    <source>
        <dbReference type="Proteomes" id="UP000177506"/>
    </source>
</evidence>
<keyword evidence="1" id="KW-1133">Transmembrane helix</keyword>
<feature type="transmembrane region" description="Helical" evidence="1">
    <location>
        <begin position="216"/>
        <end position="234"/>
    </location>
</feature>
<keyword evidence="3" id="KW-1185">Reference proteome</keyword>
<feature type="transmembrane region" description="Helical" evidence="1">
    <location>
        <begin position="12"/>
        <end position="30"/>
    </location>
</feature>
<keyword evidence="1" id="KW-0472">Membrane</keyword>
<keyword evidence="1" id="KW-0812">Transmembrane</keyword>
<dbReference type="RefSeq" id="WP_070745871.1">
    <property type="nucleotide sequence ID" value="NZ_MDZA01000397.1"/>
</dbReference>
<name>A0A1G1T1V2_9BACT</name>
<sequence length="481" mass="53743">MPGPVNKRYWRGLLVLFVVLDLAFTFWQNYQLPLDGDLAHVALPSPAFVAVMNDPLGWAVLTKNAVYAAPNRFFAHAILSLYWKQVPHLLQYVVSPINSLYAAGALFATGLQALLLCTLAAYIRLGRSGPTGRWGFWLVVALLVPLFQTNGYNDEMGITDRSITYTFFYAAPASLLLLLFYPFYRAARQQRPLRLGFGQLALLVPLMLVIAFNGPVASAAALVVLLGIGVWWAWQWWSGPRAAAENWLSAQAMGLLAGLGALCVLSLYIGRNNAENTHDHTLWQLYQLLPLGVYKQLTGKLGMPLLVLGLLANAWLVRRARPSAERQWVWGALRGVALFAVAYILLLPLGGYRIYRPYLLRHDSILPVLLGLFYAYGESTYFLLFELRNRARGYYLAAVLVVATIFIYADRHVRQLNGDNAGERRGLVQLAQAPESVVLVRIPPNYTVLSWTPVTDSAASAVPADMLRYWGVTHGRKRYYQ</sequence>
<feature type="transmembrane region" description="Helical" evidence="1">
    <location>
        <begin position="100"/>
        <end position="122"/>
    </location>
</feature>
<feature type="transmembrane region" description="Helical" evidence="1">
    <location>
        <begin position="246"/>
        <end position="269"/>
    </location>
</feature>
<feature type="transmembrane region" description="Helical" evidence="1">
    <location>
        <begin position="392"/>
        <end position="409"/>
    </location>
</feature>
<feature type="transmembrane region" description="Helical" evidence="1">
    <location>
        <begin position="134"/>
        <end position="151"/>
    </location>
</feature>
<feature type="transmembrane region" description="Helical" evidence="1">
    <location>
        <begin position="193"/>
        <end position="210"/>
    </location>
</feature>
<feature type="transmembrane region" description="Helical" evidence="1">
    <location>
        <begin position="364"/>
        <end position="385"/>
    </location>
</feature>
<feature type="transmembrane region" description="Helical" evidence="1">
    <location>
        <begin position="297"/>
        <end position="316"/>
    </location>
</feature>
<accession>A0A1G1T1V2</accession>
<dbReference type="AlphaFoldDB" id="A0A1G1T1V2"/>
<evidence type="ECO:0008006" key="4">
    <source>
        <dbReference type="Google" id="ProtNLM"/>
    </source>
</evidence>
<reference evidence="2 3" key="1">
    <citation type="submission" date="2016-08" db="EMBL/GenBank/DDBJ databases">
        <title>Hymenobacter coccineus sp. nov., Hymenobacter lapidarius sp. nov. and Hymenobacter glacialis sp. nov., isolated from Antarctic soil.</title>
        <authorList>
            <person name="Sedlacek I."/>
            <person name="Kralova S."/>
            <person name="Kyrova K."/>
            <person name="Maslanova I."/>
            <person name="Stankova E."/>
            <person name="Vrbovska V."/>
            <person name="Nemec M."/>
            <person name="Bartak M."/>
            <person name="Svec P."/>
            <person name="Busse H.-J."/>
            <person name="Pantucek R."/>
        </authorList>
    </citation>
    <scope>NUCLEOTIDE SEQUENCE [LARGE SCALE GENOMIC DNA]</scope>
    <source>
        <strain evidence="2 3">CCM 8649</strain>
    </source>
</reference>
<evidence type="ECO:0000313" key="2">
    <source>
        <dbReference type="EMBL" id="OGX84842.1"/>
    </source>
</evidence>
<dbReference type="OrthoDB" id="870007at2"/>
<comment type="caution">
    <text evidence="2">The sequence shown here is derived from an EMBL/GenBank/DDBJ whole genome shotgun (WGS) entry which is preliminary data.</text>
</comment>
<dbReference type="EMBL" id="MDZA01000397">
    <property type="protein sequence ID" value="OGX84842.1"/>
    <property type="molecule type" value="Genomic_DNA"/>
</dbReference>
<feature type="transmembrane region" description="Helical" evidence="1">
    <location>
        <begin position="328"/>
        <end position="352"/>
    </location>
</feature>
<dbReference type="Proteomes" id="UP000177506">
    <property type="component" value="Unassembled WGS sequence"/>
</dbReference>
<organism evidence="2 3">
    <name type="scientific">Hymenobacter coccineus</name>
    <dbReference type="NCBI Taxonomy" id="1908235"/>
    <lineage>
        <taxon>Bacteria</taxon>
        <taxon>Pseudomonadati</taxon>
        <taxon>Bacteroidota</taxon>
        <taxon>Cytophagia</taxon>
        <taxon>Cytophagales</taxon>
        <taxon>Hymenobacteraceae</taxon>
        <taxon>Hymenobacter</taxon>
    </lineage>
</organism>
<evidence type="ECO:0000256" key="1">
    <source>
        <dbReference type="SAM" id="Phobius"/>
    </source>
</evidence>
<feature type="transmembrane region" description="Helical" evidence="1">
    <location>
        <begin position="163"/>
        <end position="181"/>
    </location>
</feature>
<protein>
    <recommendedName>
        <fullName evidence="4">Glycosyltransferase RgtA/B/C/D-like domain-containing protein</fullName>
    </recommendedName>
</protein>